<reference evidence="3 4" key="1">
    <citation type="submission" date="2024-01" db="EMBL/GenBank/DDBJ databases">
        <title>The genomes of 5 underutilized Papilionoideae crops provide insights into root nodulation and disease resistance.</title>
        <authorList>
            <person name="Yuan L."/>
        </authorList>
    </citation>
    <scope>NUCLEOTIDE SEQUENCE [LARGE SCALE GENOMIC DNA]</scope>
    <source>
        <strain evidence="3">LY-2023</strain>
        <tissue evidence="3">Leaf</tissue>
    </source>
</reference>
<feature type="transmembrane region" description="Helical" evidence="1">
    <location>
        <begin position="100"/>
        <end position="125"/>
    </location>
</feature>
<keyword evidence="1" id="KW-0472">Membrane</keyword>
<evidence type="ECO:0000256" key="2">
    <source>
        <dbReference type="SAM" id="SignalP"/>
    </source>
</evidence>
<dbReference type="PANTHER" id="PTHR35107:SF2">
    <property type="entry name" value="EXPRESSED PROTEIN"/>
    <property type="match status" value="1"/>
</dbReference>
<sequence length="200" mass="21990">MANLPIAVTLLLLTLSATATARPCRTFIISSYSFRNPSSNTFATITEIRTLTPLYYINDKPYDLFLPHHPRATNDLHLRAPLGFSTAYDFSSLRDRTKDILSVALALLFGVGCGALTAATMYLLWSVFSTRHDYRAASYDQFSDDDEEIHSPKKLGYVKILAAEAAAPAPAKGSLYLANPALLDVGSVLIVSMLKPLMWN</sequence>
<keyword evidence="1" id="KW-0812">Transmembrane</keyword>
<organism evidence="3 4">
    <name type="scientific">Clitoria ternatea</name>
    <name type="common">Butterfly pea</name>
    <dbReference type="NCBI Taxonomy" id="43366"/>
    <lineage>
        <taxon>Eukaryota</taxon>
        <taxon>Viridiplantae</taxon>
        <taxon>Streptophyta</taxon>
        <taxon>Embryophyta</taxon>
        <taxon>Tracheophyta</taxon>
        <taxon>Spermatophyta</taxon>
        <taxon>Magnoliopsida</taxon>
        <taxon>eudicotyledons</taxon>
        <taxon>Gunneridae</taxon>
        <taxon>Pentapetalae</taxon>
        <taxon>rosids</taxon>
        <taxon>fabids</taxon>
        <taxon>Fabales</taxon>
        <taxon>Fabaceae</taxon>
        <taxon>Papilionoideae</taxon>
        <taxon>50 kb inversion clade</taxon>
        <taxon>NPAAA clade</taxon>
        <taxon>indigoferoid/millettioid clade</taxon>
        <taxon>Phaseoleae</taxon>
        <taxon>Clitoria</taxon>
    </lineage>
</organism>
<keyword evidence="1" id="KW-1133">Transmembrane helix</keyword>
<name>A0AAN9JQL6_CLITE</name>
<gene>
    <name evidence="3" type="ORF">RJT34_12849</name>
</gene>
<evidence type="ECO:0000313" key="4">
    <source>
        <dbReference type="Proteomes" id="UP001359559"/>
    </source>
</evidence>
<protein>
    <submittedName>
        <fullName evidence="3">Uncharacterized protein</fullName>
    </submittedName>
</protein>
<proteinExistence type="predicted"/>
<evidence type="ECO:0000256" key="1">
    <source>
        <dbReference type="SAM" id="Phobius"/>
    </source>
</evidence>
<accession>A0AAN9JQL6</accession>
<dbReference type="Proteomes" id="UP001359559">
    <property type="component" value="Unassembled WGS sequence"/>
</dbReference>
<keyword evidence="2" id="KW-0732">Signal</keyword>
<evidence type="ECO:0000313" key="3">
    <source>
        <dbReference type="EMBL" id="KAK7301972.1"/>
    </source>
</evidence>
<feature type="chain" id="PRO_5042959970" evidence="2">
    <location>
        <begin position="22"/>
        <end position="200"/>
    </location>
</feature>
<feature type="signal peptide" evidence="2">
    <location>
        <begin position="1"/>
        <end position="21"/>
    </location>
</feature>
<keyword evidence="4" id="KW-1185">Reference proteome</keyword>
<comment type="caution">
    <text evidence="3">The sequence shown here is derived from an EMBL/GenBank/DDBJ whole genome shotgun (WGS) entry which is preliminary data.</text>
</comment>
<dbReference type="EMBL" id="JAYKXN010000003">
    <property type="protein sequence ID" value="KAK7301972.1"/>
    <property type="molecule type" value="Genomic_DNA"/>
</dbReference>
<dbReference type="PANTHER" id="PTHR35107">
    <property type="entry name" value="EXPRESSED PROTEIN"/>
    <property type="match status" value="1"/>
</dbReference>
<dbReference type="AlphaFoldDB" id="A0AAN9JQL6"/>